<dbReference type="EMBL" id="DS022300">
    <property type="protein sequence ID" value="OAJ37588.1"/>
    <property type="molecule type" value="Genomic_DNA"/>
</dbReference>
<feature type="repeat" description="PPR" evidence="2">
    <location>
        <begin position="174"/>
        <end position="208"/>
    </location>
</feature>
<feature type="compositionally biased region" description="Basic residues" evidence="3">
    <location>
        <begin position="54"/>
        <end position="67"/>
    </location>
</feature>
<reference evidence="5 6" key="2">
    <citation type="submission" date="2016-05" db="EMBL/GenBank/DDBJ databases">
        <title>Lineage-specific infection strategies underlie the spectrum of fungal disease in amphibians.</title>
        <authorList>
            <person name="Cuomo C.A."/>
            <person name="Farrer R.A."/>
            <person name="James T."/>
            <person name="Longcore J."/>
            <person name="Birren B."/>
        </authorList>
    </citation>
    <scope>NUCLEOTIDE SEQUENCE [LARGE SCALE GENOMIC DNA]</scope>
    <source>
        <strain evidence="5 6">JEL423</strain>
    </source>
</reference>
<sequence>MSSIISNVQHLSLLKQNLILNRFSVGLLDIHHRSLSLSNSSSSLDAKRSTPQHNAKHSHQKHSHSKLKLIKPTLTQDSTLSFRLHKPLSSVNFEHVKPLYKADYEAFSKALALNDKIVSWLKFRDLILDPHQRKRITIEDIKRLLQILSKQDPPKFLAMEDVIRTCSELGLQPTIDMFSILIHAYGSVGKIDYARETIVKMKHAGFEPTIDTYNQFLRIAVNSVSIDLATEMLEKAIKEGYPPNAESYSILMMGCISAKQTEAAQSFYDRMEKEGIIPTAAVHSQVVKMQVINKDLQAIQRIFDRMTEGFIENDPNLCATLISGFCQLDDLESAEKLYTYMQTVGVVPTRGSFGPLVRSKINNGELDKALAILHTSDSMLGGIDISLHFEFIGYASHVGHTDCALAHTDLLLSRGTVPTIGVFCALIDGLTAQKRSNEAYAMFDELQEKGIRPTIALYNAVLKAAAVDSDISMIRKLWGGLQHQNSSIAPNKVTFEVTLGAMSKAELHPSPEIYASLILACIYARKYTEASKVIVRMRKIGHTQNILMKPILQKYQSQLENCIMESAKEFVKPGANSISEKATVEDSKEAANLAHSYLLSPQSVLLDKLKSHCQIVLELYQEFSQHNLVLCEEALCQVMVANHRENDLVSVVRVWTQLFKSKENPKAESVTILIQAAADLGQERTAKAIQAMIDNDKLALNIDGYQALLRLLARGGMGEEVIQAMFTMMKAGHSLTPEIYRDIKHAFAMARPLNPVAQKVVADFVEEYFPEVMIEDIAKEKKERSFRVTLLPDSIKAAFT</sequence>
<dbReference type="Proteomes" id="UP000077115">
    <property type="component" value="Unassembled WGS sequence"/>
</dbReference>
<dbReference type="PANTHER" id="PTHR47938:SF35">
    <property type="entry name" value="PENTATRICOPEPTIDE REPEAT-CONTAINING PROTEIN 4, MITOCHONDRIAL-RELATED"/>
    <property type="match status" value="1"/>
</dbReference>
<dbReference type="Pfam" id="PF13812">
    <property type="entry name" value="PPR_3"/>
    <property type="match status" value="2"/>
</dbReference>
<feature type="domain" description="PROP1-like PPR" evidence="4">
    <location>
        <begin position="229"/>
        <end position="376"/>
    </location>
</feature>
<evidence type="ECO:0000256" key="1">
    <source>
        <dbReference type="ARBA" id="ARBA00022737"/>
    </source>
</evidence>
<dbReference type="VEuPathDB" id="FungiDB:BDEG_21594"/>
<feature type="repeat" description="PPR" evidence="2">
    <location>
        <begin position="419"/>
        <end position="453"/>
    </location>
</feature>
<dbReference type="InterPro" id="IPR002885">
    <property type="entry name" value="PPR_rpt"/>
</dbReference>
<dbReference type="InterPro" id="IPR033443">
    <property type="entry name" value="PROP1-like_PPR_dom"/>
</dbReference>
<organism evidence="5 6">
    <name type="scientific">Batrachochytrium dendrobatidis (strain JEL423)</name>
    <dbReference type="NCBI Taxonomy" id="403673"/>
    <lineage>
        <taxon>Eukaryota</taxon>
        <taxon>Fungi</taxon>
        <taxon>Fungi incertae sedis</taxon>
        <taxon>Chytridiomycota</taxon>
        <taxon>Chytridiomycota incertae sedis</taxon>
        <taxon>Chytridiomycetes</taxon>
        <taxon>Rhizophydiales</taxon>
        <taxon>Rhizophydiales incertae sedis</taxon>
        <taxon>Batrachochytrium</taxon>
    </lineage>
</organism>
<dbReference type="PANTHER" id="PTHR47938">
    <property type="entry name" value="RESPIRATORY COMPLEX I CHAPERONE (CIA84), PUTATIVE (AFU_ORTHOLOGUE AFUA_2G06020)-RELATED"/>
    <property type="match status" value="1"/>
</dbReference>
<dbReference type="GO" id="GO:0003729">
    <property type="term" value="F:mRNA binding"/>
    <property type="evidence" value="ECO:0007669"/>
    <property type="project" value="TreeGrafter"/>
</dbReference>
<dbReference type="STRING" id="403673.A0A177WBV8"/>
<feature type="region of interest" description="Disordered" evidence="3">
    <location>
        <begin position="39"/>
        <end position="67"/>
    </location>
</feature>
<dbReference type="NCBIfam" id="TIGR00756">
    <property type="entry name" value="PPR"/>
    <property type="match status" value="4"/>
</dbReference>
<evidence type="ECO:0000256" key="2">
    <source>
        <dbReference type="PROSITE-ProRule" id="PRU00708"/>
    </source>
</evidence>
<dbReference type="Gene3D" id="1.25.40.10">
    <property type="entry name" value="Tetratricopeptide repeat domain"/>
    <property type="match status" value="4"/>
</dbReference>
<evidence type="ECO:0000256" key="3">
    <source>
        <dbReference type="SAM" id="MobiDB-lite"/>
    </source>
</evidence>
<proteinExistence type="predicted"/>
<name>A0A177WBV8_BATDL</name>
<reference evidence="5 6" key="1">
    <citation type="submission" date="2006-10" db="EMBL/GenBank/DDBJ databases">
        <title>The Genome Sequence of Batrachochytrium dendrobatidis JEL423.</title>
        <authorList>
            <consortium name="The Broad Institute Genome Sequencing Platform"/>
            <person name="Birren B."/>
            <person name="Lander E."/>
            <person name="Galagan J."/>
            <person name="Cuomo C."/>
            <person name="Devon K."/>
            <person name="Jaffe D."/>
            <person name="Butler J."/>
            <person name="Alvarez P."/>
            <person name="Gnerre S."/>
            <person name="Grabherr M."/>
            <person name="Kleber M."/>
            <person name="Mauceli E."/>
            <person name="Brockman W."/>
            <person name="Young S."/>
            <person name="LaButti K."/>
            <person name="Sykes S."/>
            <person name="DeCaprio D."/>
            <person name="Crawford M."/>
            <person name="Koehrsen M."/>
            <person name="Engels R."/>
            <person name="Montgomery P."/>
            <person name="Pearson M."/>
            <person name="Howarth C."/>
            <person name="Larson L."/>
            <person name="White J."/>
            <person name="O'Leary S."/>
            <person name="Kodira C."/>
            <person name="Zeng Q."/>
            <person name="Yandava C."/>
            <person name="Alvarado L."/>
            <person name="Longcore J."/>
            <person name="James T."/>
        </authorList>
    </citation>
    <scope>NUCLEOTIDE SEQUENCE [LARGE SCALE GENOMIC DNA]</scope>
    <source>
        <strain evidence="5 6">JEL423</strain>
    </source>
</reference>
<dbReference type="InterPro" id="IPR011990">
    <property type="entry name" value="TPR-like_helical_dom_sf"/>
</dbReference>
<gene>
    <name evidence="5" type="ORF">BDEG_21594</name>
</gene>
<feature type="repeat" description="PPR" evidence="2">
    <location>
        <begin position="314"/>
        <end position="348"/>
    </location>
</feature>
<dbReference type="AlphaFoldDB" id="A0A177WBV8"/>
<feature type="repeat" description="PPR" evidence="2">
    <location>
        <begin position="244"/>
        <end position="278"/>
    </location>
</feature>
<keyword evidence="1" id="KW-0677">Repeat</keyword>
<dbReference type="Pfam" id="PF17177">
    <property type="entry name" value="PPR_long"/>
    <property type="match status" value="1"/>
</dbReference>
<accession>A0A177WBV8</accession>
<dbReference type="PROSITE" id="PS51375">
    <property type="entry name" value="PPR"/>
    <property type="match status" value="4"/>
</dbReference>
<dbReference type="eggNOG" id="KOG4197">
    <property type="taxonomic scope" value="Eukaryota"/>
</dbReference>
<protein>
    <recommendedName>
        <fullName evidence="4">PROP1-like PPR domain-containing protein</fullName>
    </recommendedName>
</protein>
<evidence type="ECO:0000313" key="5">
    <source>
        <dbReference type="EMBL" id="OAJ37588.1"/>
    </source>
</evidence>
<dbReference type="OrthoDB" id="185373at2759"/>
<evidence type="ECO:0000313" key="6">
    <source>
        <dbReference type="Proteomes" id="UP000077115"/>
    </source>
</evidence>
<evidence type="ECO:0000259" key="4">
    <source>
        <dbReference type="Pfam" id="PF17177"/>
    </source>
</evidence>